<dbReference type="SUPFAM" id="SSF51735">
    <property type="entry name" value="NAD(P)-binding Rossmann-fold domains"/>
    <property type="match status" value="1"/>
</dbReference>
<dbReference type="GO" id="GO:0005829">
    <property type="term" value="C:cytosol"/>
    <property type="evidence" value="ECO:0007669"/>
    <property type="project" value="TreeGrafter"/>
</dbReference>
<evidence type="ECO:0000259" key="10">
    <source>
        <dbReference type="Pfam" id="PF01210"/>
    </source>
</evidence>
<evidence type="ECO:0000256" key="7">
    <source>
        <dbReference type="RuleBase" id="RU000437"/>
    </source>
</evidence>
<dbReference type="PRINTS" id="PR00077">
    <property type="entry name" value="GPDHDRGNASE"/>
</dbReference>
<dbReference type="GO" id="GO:0005975">
    <property type="term" value="P:carbohydrate metabolic process"/>
    <property type="evidence" value="ECO:0007669"/>
    <property type="project" value="InterPro"/>
</dbReference>
<dbReference type="GO" id="GO:0046168">
    <property type="term" value="P:glycerol-3-phosphate catabolic process"/>
    <property type="evidence" value="ECO:0007669"/>
    <property type="project" value="UniProtKB-UniRule"/>
</dbReference>
<feature type="region of interest" description="Disordered" evidence="9">
    <location>
        <begin position="622"/>
        <end position="663"/>
    </location>
</feature>
<dbReference type="PROSITE" id="PS00957">
    <property type="entry name" value="NAD_G3PDH"/>
    <property type="match status" value="1"/>
</dbReference>
<comment type="caution">
    <text evidence="12">The sequence shown here is derived from an EMBL/GenBank/DDBJ whole genome shotgun (WGS) entry which is preliminary data.</text>
</comment>
<dbReference type="Proteomes" id="UP001221413">
    <property type="component" value="Unassembled WGS sequence"/>
</dbReference>
<dbReference type="Gene3D" id="1.10.1040.10">
    <property type="entry name" value="N-(1-d-carboxylethyl)-l-norvaline Dehydrogenase, domain 2"/>
    <property type="match status" value="1"/>
</dbReference>
<evidence type="ECO:0000256" key="1">
    <source>
        <dbReference type="ARBA" id="ARBA00011009"/>
    </source>
</evidence>
<evidence type="ECO:0000256" key="4">
    <source>
        <dbReference type="ARBA" id="ARBA00023027"/>
    </source>
</evidence>
<dbReference type="Gene3D" id="3.40.50.720">
    <property type="entry name" value="NAD(P)-binding Rossmann-like Domain"/>
    <property type="match status" value="1"/>
</dbReference>
<feature type="region of interest" description="Disordered" evidence="9">
    <location>
        <begin position="703"/>
        <end position="737"/>
    </location>
</feature>
<dbReference type="FunFam" id="1.10.1040.10:FF:000004">
    <property type="entry name" value="Glycerol-3-phosphate dehydrogenase [NAD(+)]"/>
    <property type="match status" value="1"/>
</dbReference>
<gene>
    <name evidence="12" type="ORF">Dda_5476</name>
</gene>
<evidence type="ECO:0000256" key="3">
    <source>
        <dbReference type="ARBA" id="ARBA00023002"/>
    </source>
</evidence>
<feature type="compositionally biased region" description="Polar residues" evidence="9">
    <location>
        <begin position="650"/>
        <end position="660"/>
    </location>
</feature>
<proteinExistence type="inferred from homology"/>
<dbReference type="EMBL" id="JAQGDS010000006">
    <property type="protein sequence ID" value="KAJ6259834.1"/>
    <property type="molecule type" value="Genomic_DNA"/>
</dbReference>
<dbReference type="InterPro" id="IPR006168">
    <property type="entry name" value="G3P_DH_NAD-dep"/>
</dbReference>
<reference evidence="12" key="1">
    <citation type="submission" date="2023-01" db="EMBL/GenBank/DDBJ databases">
        <title>The chitinases involved in constricting ring structure development in the nematode-trapping fungus Drechslerella dactyloides.</title>
        <authorList>
            <person name="Wang R."/>
            <person name="Zhang L."/>
            <person name="Tang P."/>
            <person name="Li S."/>
            <person name="Liang L."/>
        </authorList>
    </citation>
    <scope>NUCLEOTIDE SEQUENCE</scope>
    <source>
        <strain evidence="12">YMF1.00031</strain>
    </source>
</reference>
<dbReference type="GO" id="GO:0141152">
    <property type="term" value="F:glycerol-3-phosphate dehydrogenase (NAD+) activity"/>
    <property type="evidence" value="ECO:0007669"/>
    <property type="project" value="UniProtKB-UniRule"/>
</dbReference>
<comment type="similarity">
    <text evidence="1 7">Belongs to the NAD-dependent glycerol-3-phosphate dehydrogenase family.</text>
</comment>
<dbReference type="Pfam" id="PF07479">
    <property type="entry name" value="NAD_Gly3P_dh_C"/>
    <property type="match status" value="1"/>
</dbReference>
<keyword evidence="13" id="KW-1185">Reference proteome</keyword>
<accession>A0AAD6IXK8</accession>
<sequence>MSTATNGSPLRRHKVAIIGSGNWGSAIAKILAENAAENSNLFEPEIRMWVFEEDYQLPSSHPAYNPSQHSRPCKLSELINELHENVKYLPDIPLPKNIVADPSLLSAVKDASLLIFNVPHQFVAKICDQIDGKILPYARAISCIKGVDVSPQGISLFSDYIGRKLSIYCGALSGANIASEVALEKFCETTIAYDPPGTLTPVPEDLPVVNHELWKTLFHRPYFHVSMIHDVAGTSLGGALKNVIAIGAGFVDGMGWGDNAKAAIMRIGILEMRKFGLMFFDTCRSETFTEQSCGVADLITSCAGGRNHRCAKLSVAQGRPIEEIEREVLNGQKLQGTLTAKEIYEFLSARGKAEEFPLMTAVHRILIGKEKVEDIPQLLHSGGKNEPSMSLHSSQPSYPCRRAGRFGVHIHQVRNSLHIYINRVDARRIPNMISLAGDLEADDPDFASDAFWAAREPSPAAFPQGQEPYDPDFGSQDNQEEWELEITRHDDLLEEEEDQSDVDDDPDDADAAYVTVSEADLRAWVGQLRRGFGAAPSAFDRWEEPAELHDTSFYFQDALYEREHGGNPDTPFVFFVRPTESSVDLLRQRNSIVLDRDRQILFNATGWPISEWQFRLNELNEEEAASHDDGPRPQQPRGSRGVGRFRRDNPGSTREGSPSPSLEVDEILETLQLSVDDDLSRLFTDGGSDGSDEEPEYAYAFTPAASSSGSWLARGSLRGGSQGDSGDRGQGSMASPA</sequence>
<evidence type="ECO:0000256" key="6">
    <source>
        <dbReference type="ARBA" id="ARBA00072861"/>
    </source>
</evidence>
<keyword evidence="4 7" id="KW-0520">NAD</keyword>
<dbReference type="Pfam" id="PF01210">
    <property type="entry name" value="NAD_Gly3P_dh_N"/>
    <property type="match status" value="1"/>
</dbReference>
<name>A0AAD6IXK8_DREDA</name>
<evidence type="ECO:0000256" key="5">
    <source>
        <dbReference type="ARBA" id="ARBA00048683"/>
    </source>
</evidence>
<evidence type="ECO:0000256" key="8">
    <source>
        <dbReference type="RuleBase" id="RU361243"/>
    </source>
</evidence>
<feature type="domain" description="Glycerol-3-phosphate dehydrogenase NAD-dependent C-terminal" evidence="11">
    <location>
        <begin position="230"/>
        <end position="376"/>
    </location>
</feature>
<dbReference type="InterPro" id="IPR008927">
    <property type="entry name" value="6-PGluconate_DH-like_C_sf"/>
</dbReference>
<dbReference type="InterPro" id="IPR006109">
    <property type="entry name" value="G3P_DH_NAD-dep_C"/>
</dbReference>
<dbReference type="AlphaFoldDB" id="A0AAD6IXK8"/>
<feature type="region of interest" description="Disordered" evidence="9">
    <location>
        <begin position="459"/>
        <end position="478"/>
    </location>
</feature>
<feature type="domain" description="Glycerol-3-phosphate dehydrogenase NAD-dependent N-terminal" evidence="10">
    <location>
        <begin position="14"/>
        <end position="194"/>
    </location>
</feature>
<dbReference type="PANTHER" id="PTHR11728">
    <property type="entry name" value="GLYCEROL-3-PHOSPHATE DEHYDROGENASE"/>
    <property type="match status" value="1"/>
</dbReference>
<evidence type="ECO:0000313" key="12">
    <source>
        <dbReference type="EMBL" id="KAJ6259834.1"/>
    </source>
</evidence>
<dbReference type="GO" id="GO:0042803">
    <property type="term" value="F:protein homodimerization activity"/>
    <property type="evidence" value="ECO:0007669"/>
    <property type="project" value="InterPro"/>
</dbReference>
<dbReference type="InterPro" id="IPR036291">
    <property type="entry name" value="NAD(P)-bd_dom_sf"/>
</dbReference>
<dbReference type="InterPro" id="IPR013328">
    <property type="entry name" value="6PGD_dom2"/>
</dbReference>
<evidence type="ECO:0000256" key="2">
    <source>
        <dbReference type="ARBA" id="ARBA00013218"/>
    </source>
</evidence>
<dbReference type="PANTHER" id="PTHR11728:SF8">
    <property type="entry name" value="GLYCEROL-3-PHOSPHATE DEHYDROGENASE [NAD(+)]-RELATED"/>
    <property type="match status" value="1"/>
</dbReference>
<protein>
    <recommendedName>
        <fullName evidence="6 8">Glycerol-3-phosphate dehydrogenase [NAD(+)]</fullName>
        <ecNumber evidence="2 8">1.1.1.8</ecNumber>
    </recommendedName>
</protein>
<evidence type="ECO:0000256" key="9">
    <source>
        <dbReference type="SAM" id="MobiDB-lite"/>
    </source>
</evidence>
<comment type="catalytic activity">
    <reaction evidence="5 8">
        <text>sn-glycerol 3-phosphate + NAD(+) = dihydroxyacetone phosphate + NADH + H(+)</text>
        <dbReference type="Rhea" id="RHEA:11092"/>
        <dbReference type="ChEBI" id="CHEBI:15378"/>
        <dbReference type="ChEBI" id="CHEBI:57540"/>
        <dbReference type="ChEBI" id="CHEBI:57597"/>
        <dbReference type="ChEBI" id="CHEBI:57642"/>
        <dbReference type="ChEBI" id="CHEBI:57945"/>
        <dbReference type="EC" id="1.1.1.8"/>
    </reaction>
</comment>
<dbReference type="SUPFAM" id="SSF48179">
    <property type="entry name" value="6-phosphogluconate dehydrogenase C-terminal domain-like"/>
    <property type="match status" value="1"/>
</dbReference>
<dbReference type="InterPro" id="IPR017751">
    <property type="entry name" value="G3P_DH_NAD-dep_euk"/>
</dbReference>
<dbReference type="GO" id="GO:0051287">
    <property type="term" value="F:NAD binding"/>
    <property type="evidence" value="ECO:0007669"/>
    <property type="project" value="UniProtKB-UniRule"/>
</dbReference>
<evidence type="ECO:0000313" key="13">
    <source>
        <dbReference type="Proteomes" id="UP001221413"/>
    </source>
</evidence>
<keyword evidence="3 7" id="KW-0560">Oxidoreductase</keyword>
<organism evidence="12 13">
    <name type="scientific">Drechslerella dactyloides</name>
    <name type="common">Nematode-trapping fungus</name>
    <name type="synonym">Arthrobotrys dactyloides</name>
    <dbReference type="NCBI Taxonomy" id="74499"/>
    <lineage>
        <taxon>Eukaryota</taxon>
        <taxon>Fungi</taxon>
        <taxon>Dikarya</taxon>
        <taxon>Ascomycota</taxon>
        <taxon>Pezizomycotina</taxon>
        <taxon>Orbiliomycetes</taxon>
        <taxon>Orbiliales</taxon>
        <taxon>Orbiliaceae</taxon>
        <taxon>Drechslerella</taxon>
    </lineage>
</organism>
<dbReference type="GO" id="GO:0005634">
    <property type="term" value="C:nucleus"/>
    <property type="evidence" value="ECO:0007669"/>
    <property type="project" value="TreeGrafter"/>
</dbReference>
<dbReference type="EC" id="1.1.1.8" evidence="2 8"/>
<dbReference type="NCBIfam" id="TIGR03376">
    <property type="entry name" value="glycerol3P_DH"/>
    <property type="match status" value="1"/>
</dbReference>
<evidence type="ECO:0000259" key="11">
    <source>
        <dbReference type="Pfam" id="PF07479"/>
    </source>
</evidence>
<dbReference type="InterPro" id="IPR011128">
    <property type="entry name" value="G3P_DH_NAD-dep_N"/>
</dbReference>